<evidence type="ECO:0000259" key="1">
    <source>
        <dbReference type="Pfam" id="PF03050"/>
    </source>
</evidence>
<accession>A0A1M4PKJ5</accession>
<keyword evidence="3" id="KW-1185">Reference proteome</keyword>
<feature type="domain" description="Transposase IS66 central" evidence="1">
    <location>
        <begin position="2"/>
        <end position="40"/>
    </location>
</feature>
<proteinExistence type="predicted"/>
<name>A0A1M4PKJ5_9FIRM</name>
<dbReference type="EMBL" id="LT669839">
    <property type="protein sequence ID" value="SHD75962.1"/>
    <property type="molecule type" value="Genomic_DNA"/>
</dbReference>
<protein>
    <recommendedName>
        <fullName evidence="1">Transposase IS66 central domain-containing protein</fullName>
    </recommendedName>
</protein>
<dbReference type="Pfam" id="PF03050">
    <property type="entry name" value="DDE_Tnp_IS66"/>
    <property type="match status" value="1"/>
</dbReference>
<dbReference type="PANTHER" id="PTHR33678">
    <property type="entry name" value="BLL1576 PROTEIN"/>
    <property type="match status" value="1"/>
</dbReference>
<evidence type="ECO:0000313" key="3">
    <source>
        <dbReference type="Proteomes" id="UP000245423"/>
    </source>
</evidence>
<dbReference type="PANTHER" id="PTHR33678:SF1">
    <property type="entry name" value="BLL1576 PROTEIN"/>
    <property type="match status" value="1"/>
</dbReference>
<evidence type="ECO:0000313" key="2">
    <source>
        <dbReference type="EMBL" id="SHD75962.1"/>
    </source>
</evidence>
<dbReference type="Proteomes" id="UP000245423">
    <property type="component" value="Chromosome 1"/>
</dbReference>
<reference evidence="2 3" key="1">
    <citation type="submission" date="2016-11" db="EMBL/GenBank/DDBJ databases">
        <authorList>
            <person name="Manzoor S."/>
        </authorList>
    </citation>
    <scope>NUCLEOTIDE SEQUENCE [LARGE SCALE GENOMIC DNA]</scope>
    <source>
        <strain evidence="2">Clostridium ultunense strain Esp</strain>
    </source>
</reference>
<dbReference type="InterPro" id="IPR052344">
    <property type="entry name" value="Transposase-related"/>
</dbReference>
<sequence>MAYIEDGNCEIPNNLAENSIRPFTVGGKNWLFAGNPKGATANAIVYSVIETAKANNLNRYKYLQLLLTVLPRIPFQTIWHYWIIYFPGIENSKKYVKLNNKENMAAKMTAILILTYIHVYM</sequence>
<dbReference type="RefSeq" id="WP_243473933.1">
    <property type="nucleotide sequence ID" value="NZ_LT669839.1"/>
</dbReference>
<organism evidence="2 3">
    <name type="scientific">[Clostridium] ultunense Esp</name>
    <dbReference type="NCBI Taxonomy" id="1288971"/>
    <lineage>
        <taxon>Bacteria</taxon>
        <taxon>Bacillati</taxon>
        <taxon>Bacillota</taxon>
        <taxon>Tissierellia</taxon>
        <taxon>Tissierellales</taxon>
        <taxon>Tepidimicrobiaceae</taxon>
        <taxon>Schnuerera</taxon>
    </lineage>
</organism>
<dbReference type="InterPro" id="IPR004291">
    <property type="entry name" value="Transposase_IS66_central"/>
</dbReference>
<dbReference type="AlphaFoldDB" id="A0A1M4PKJ5"/>
<gene>
    <name evidence="2" type="ORF">CUESP1_0578</name>
</gene>